<keyword evidence="3 5" id="KW-0687">Ribonucleoprotein</keyword>
<dbReference type="InterPro" id="IPR037147">
    <property type="entry name" value="Ribosomal_bL28_sf"/>
</dbReference>
<dbReference type="GO" id="GO:0005840">
    <property type="term" value="C:ribosome"/>
    <property type="evidence" value="ECO:0007669"/>
    <property type="project" value="UniProtKB-KW"/>
</dbReference>
<evidence type="ECO:0000256" key="1">
    <source>
        <dbReference type="ARBA" id="ARBA00008760"/>
    </source>
</evidence>
<comment type="caution">
    <text evidence="6">The sequence shown here is derived from an EMBL/GenBank/DDBJ whole genome shotgun (WGS) entry which is preliminary data.</text>
</comment>
<reference evidence="6" key="1">
    <citation type="journal article" date="2021" name="PeerJ">
        <title>Extensive microbial diversity within the chicken gut microbiome revealed by metagenomics and culture.</title>
        <authorList>
            <person name="Gilroy R."/>
            <person name="Ravi A."/>
            <person name="Getino M."/>
            <person name="Pursley I."/>
            <person name="Horton D.L."/>
            <person name="Alikhan N.F."/>
            <person name="Baker D."/>
            <person name="Gharbi K."/>
            <person name="Hall N."/>
            <person name="Watson M."/>
            <person name="Adriaenssens E.M."/>
            <person name="Foster-Nyarko E."/>
            <person name="Jarju S."/>
            <person name="Secka A."/>
            <person name="Antonio M."/>
            <person name="Oren A."/>
            <person name="Chaudhuri R.R."/>
            <person name="La Ragione R."/>
            <person name="Hildebrand F."/>
            <person name="Pallen M.J."/>
        </authorList>
    </citation>
    <scope>NUCLEOTIDE SEQUENCE</scope>
    <source>
        <strain evidence="6">Gambia16-554</strain>
    </source>
</reference>
<evidence type="ECO:0000256" key="2">
    <source>
        <dbReference type="ARBA" id="ARBA00022980"/>
    </source>
</evidence>
<evidence type="ECO:0000313" key="6">
    <source>
        <dbReference type="EMBL" id="HIZ85569.1"/>
    </source>
</evidence>
<dbReference type="GO" id="GO:0003735">
    <property type="term" value="F:structural constituent of ribosome"/>
    <property type="evidence" value="ECO:0007669"/>
    <property type="project" value="InterPro"/>
</dbReference>
<dbReference type="GO" id="GO:0006412">
    <property type="term" value="P:translation"/>
    <property type="evidence" value="ECO:0007669"/>
    <property type="project" value="UniProtKB-UniRule"/>
</dbReference>
<dbReference type="FunFam" id="2.30.170.40:FF:000001">
    <property type="entry name" value="50S ribosomal protein L28"/>
    <property type="match status" value="1"/>
</dbReference>
<accession>A0A9D2GRD7</accession>
<dbReference type="Gene3D" id="2.30.170.40">
    <property type="entry name" value="Ribosomal protein L28/L24"/>
    <property type="match status" value="1"/>
</dbReference>
<comment type="similarity">
    <text evidence="1 5">Belongs to the bacterial ribosomal protein bL28 family.</text>
</comment>
<organism evidence="6 7">
    <name type="scientific">Candidatus Coprenecus stercoravium</name>
    <dbReference type="NCBI Taxonomy" id="2840735"/>
    <lineage>
        <taxon>Bacteria</taxon>
        <taxon>Pseudomonadati</taxon>
        <taxon>Bacteroidota</taxon>
        <taxon>Bacteroidia</taxon>
        <taxon>Bacteroidales</taxon>
        <taxon>Rikenellaceae</taxon>
        <taxon>Rikenellaceae incertae sedis</taxon>
        <taxon>Candidatus Coprenecus</taxon>
    </lineage>
</organism>
<evidence type="ECO:0000256" key="3">
    <source>
        <dbReference type="ARBA" id="ARBA00023274"/>
    </source>
</evidence>
<dbReference type="EMBL" id="DXAW01000072">
    <property type="protein sequence ID" value="HIZ85569.1"/>
    <property type="molecule type" value="Genomic_DNA"/>
</dbReference>
<dbReference type="NCBIfam" id="TIGR00009">
    <property type="entry name" value="L28"/>
    <property type="match status" value="1"/>
</dbReference>
<gene>
    <name evidence="5 6" type="primary">rpmB</name>
    <name evidence="6" type="ORF">IAC04_03665</name>
</gene>
<name>A0A9D2GRD7_9BACT</name>
<dbReference type="PANTHER" id="PTHR13528">
    <property type="entry name" value="39S RIBOSOMAL PROTEIN L28, MITOCHONDRIAL"/>
    <property type="match status" value="1"/>
</dbReference>
<dbReference type="InterPro" id="IPR001383">
    <property type="entry name" value="Ribosomal_bL28_bact-type"/>
</dbReference>
<sequence length="80" mass="9088">MARVCQVTGKKRVIGNNVSHSKRRTKREFAPNLKVKRFWLEEENRFVTLKVSAAGMRTINKNGLAATLKAAQEKGLIDIY</sequence>
<protein>
    <recommendedName>
        <fullName evidence="4 5">Large ribosomal subunit protein bL28</fullName>
    </recommendedName>
</protein>
<proteinExistence type="inferred from homology"/>
<evidence type="ECO:0000256" key="4">
    <source>
        <dbReference type="ARBA" id="ARBA00035174"/>
    </source>
</evidence>
<dbReference type="PANTHER" id="PTHR13528:SF2">
    <property type="entry name" value="LARGE RIBOSOMAL SUBUNIT PROTEIN BL28M"/>
    <property type="match status" value="1"/>
</dbReference>
<keyword evidence="2 5" id="KW-0689">Ribosomal protein</keyword>
<dbReference type="Pfam" id="PF00830">
    <property type="entry name" value="Ribosomal_L28"/>
    <property type="match status" value="1"/>
</dbReference>
<evidence type="ECO:0000313" key="7">
    <source>
        <dbReference type="Proteomes" id="UP000824115"/>
    </source>
</evidence>
<dbReference type="Proteomes" id="UP000824115">
    <property type="component" value="Unassembled WGS sequence"/>
</dbReference>
<dbReference type="HAMAP" id="MF_00373">
    <property type="entry name" value="Ribosomal_bL28"/>
    <property type="match status" value="1"/>
</dbReference>
<dbReference type="SUPFAM" id="SSF143800">
    <property type="entry name" value="L28p-like"/>
    <property type="match status" value="1"/>
</dbReference>
<dbReference type="AlphaFoldDB" id="A0A9D2GRD7"/>
<reference evidence="6" key="2">
    <citation type="submission" date="2021-04" db="EMBL/GenBank/DDBJ databases">
        <authorList>
            <person name="Gilroy R."/>
        </authorList>
    </citation>
    <scope>NUCLEOTIDE SEQUENCE</scope>
    <source>
        <strain evidence="6">Gambia16-554</strain>
    </source>
</reference>
<dbReference type="InterPro" id="IPR026569">
    <property type="entry name" value="Ribosomal_bL28"/>
</dbReference>
<evidence type="ECO:0000256" key="5">
    <source>
        <dbReference type="HAMAP-Rule" id="MF_00373"/>
    </source>
</evidence>
<dbReference type="InterPro" id="IPR034704">
    <property type="entry name" value="Ribosomal_bL28/bL31-like_sf"/>
</dbReference>
<dbReference type="GO" id="GO:1990904">
    <property type="term" value="C:ribonucleoprotein complex"/>
    <property type="evidence" value="ECO:0007669"/>
    <property type="project" value="UniProtKB-KW"/>
</dbReference>